<evidence type="ECO:0000313" key="2">
    <source>
        <dbReference type="WBParaSite" id="PTRK_0000236500.1"/>
    </source>
</evidence>
<dbReference type="Proteomes" id="UP000038045">
    <property type="component" value="Unplaced"/>
</dbReference>
<dbReference type="AlphaFoldDB" id="A0A0N4Z5H2"/>
<accession>A0A0N4Z5H2</accession>
<keyword evidence="1" id="KW-1185">Reference proteome</keyword>
<proteinExistence type="predicted"/>
<reference evidence="2" key="1">
    <citation type="submission" date="2017-02" db="UniProtKB">
        <authorList>
            <consortium name="WormBaseParasite"/>
        </authorList>
    </citation>
    <scope>IDENTIFICATION</scope>
</reference>
<dbReference type="WBParaSite" id="PTRK_0000236500.1">
    <property type="protein sequence ID" value="PTRK_0000236500.1"/>
    <property type="gene ID" value="PTRK_0000236500"/>
</dbReference>
<evidence type="ECO:0000313" key="1">
    <source>
        <dbReference type="Proteomes" id="UP000038045"/>
    </source>
</evidence>
<sequence length="70" mass="8135">MEELNFCSQLKCQINVDQLKESIKKKLQRASDGTSKEALEIFPIEEIEEKIVQEIQLDEDTIDVSIIHFI</sequence>
<organism evidence="1 2">
    <name type="scientific">Parastrongyloides trichosuri</name>
    <name type="common">Possum-specific nematode worm</name>
    <dbReference type="NCBI Taxonomy" id="131310"/>
    <lineage>
        <taxon>Eukaryota</taxon>
        <taxon>Metazoa</taxon>
        <taxon>Ecdysozoa</taxon>
        <taxon>Nematoda</taxon>
        <taxon>Chromadorea</taxon>
        <taxon>Rhabditida</taxon>
        <taxon>Tylenchina</taxon>
        <taxon>Panagrolaimomorpha</taxon>
        <taxon>Strongyloidoidea</taxon>
        <taxon>Strongyloididae</taxon>
        <taxon>Parastrongyloides</taxon>
    </lineage>
</organism>
<protein>
    <submittedName>
        <fullName evidence="2">Uncharacterized protein</fullName>
    </submittedName>
</protein>
<name>A0A0N4Z5H2_PARTI</name>